<dbReference type="PANTHER" id="PTHR30272:SF1">
    <property type="entry name" value="3-HYDROXYACYL-[ACYL-CARRIER-PROTEIN] DEHYDRATASE"/>
    <property type="match status" value="1"/>
</dbReference>
<organism evidence="11 12">
    <name type="scientific">Paenibacillus thiaminolyticus</name>
    <name type="common">Bacillus thiaminolyticus</name>
    <dbReference type="NCBI Taxonomy" id="49283"/>
    <lineage>
        <taxon>Bacteria</taxon>
        <taxon>Bacillati</taxon>
        <taxon>Bacillota</taxon>
        <taxon>Bacilli</taxon>
        <taxon>Bacillales</taxon>
        <taxon>Paenibacillaceae</taxon>
        <taxon>Paenibacillus</taxon>
    </lineage>
</organism>
<name>A0A3A3GI61_PANTH</name>
<evidence type="ECO:0000256" key="6">
    <source>
        <dbReference type="ARBA" id="ARBA00022516"/>
    </source>
</evidence>
<keyword evidence="8" id="KW-0443">Lipid metabolism</keyword>
<dbReference type="EMBL" id="QYZD01000014">
    <property type="protein sequence ID" value="RJG22806.1"/>
    <property type="molecule type" value="Genomic_DNA"/>
</dbReference>
<keyword evidence="7" id="KW-0441">Lipid A biosynthesis</keyword>
<dbReference type="FunFam" id="3.10.129.10:FF:000001">
    <property type="entry name" value="3-hydroxyacyl-[acyl-carrier-protein] dehydratase FabZ"/>
    <property type="match status" value="1"/>
</dbReference>
<dbReference type="GO" id="GO:0019171">
    <property type="term" value="F:(3R)-hydroxyacyl-[acyl-carrier-protein] dehydratase activity"/>
    <property type="evidence" value="ECO:0007669"/>
    <property type="project" value="UniProtKB-EC"/>
</dbReference>
<dbReference type="SUPFAM" id="SSF54637">
    <property type="entry name" value="Thioesterase/thiol ester dehydrase-isomerase"/>
    <property type="match status" value="1"/>
</dbReference>
<evidence type="ECO:0000256" key="3">
    <source>
        <dbReference type="ARBA" id="ARBA00009174"/>
    </source>
</evidence>
<dbReference type="PANTHER" id="PTHR30272">
    <property type="entry name" value="3-HYDROXYACYL-[ACYL-CARRIER-PROTEIN] DEHYDRATASE"/>
    <property type="match status" value="1"/>
</dbReference>
<dbReference type="CDD" id="cd01288">
    <property type="entry name" value="FabZ"/>
    <property type="match status" value="1"/>
</dbReference>
<dbReference type="Gene3D" id="3.10.129.10">
    <property type="entry name" value="Hotdog Thioesterase"/>
    <property type="match status" value="1"/>
</dbReference>
<comment type="subcellular location">
    <subcellularLocation>
        <location evidence="2">Cytoplasm</location>
    </subcellularLocation>
</comment>
<dbReference type="InterPro" id="IPR029069">
    <property type="entry name" value="HotDog_dom_sf"/>
</dbReference>
<evidence type="ECO:0000313" key="12">
    <source>
        <dbReference type="Proteomes" id="UP000266177"/>
    </source>
</evidence>
<keyword evidence="5" id="KW-0963">Cytoplasm</keyword>
<evidence type="ECO:0000256" key="10">
    <source>
        <dbReference type="ARBA" id="ARBA00025049"/>
    </source>
</evidence>
<evidence type="ECO:0000256" key="8">
    <source>
        <dbReference type="ARBA" id="ARBA00023098"/>
    </source>
</evidence>
<evidence type="ECO:0000256" key="2">
    <source>
        <dbReference type="ARBA" id="ARBA00004496"/>
    </source>
</evidence>
<evidence type="ECO:0000256" key="5">
    <source>
        <dbReference type="ARBA" id="ARBA00022490"/>
    </source>
</evidence>
<accession>A0A3A3GI61</accession>
<keyword evidence="6" id="KW-0444">Lipid biosynthesis</keyword>
<gene>
    <name evidence="11" type="primary">fabZ</name>
    <name evidence="11" type="ORF">DQX05_16385</name>
</gene>
<comment type="function">
    <text evidence="10">Involved in unsaturated fatty acids biosynthesis. Catalyzes the dehydration of short chain beta-hydroxyacyl-ACPs and long chain saturated and unsaturated beta-hydroxyacyl-ACPs.</text>
</comment>
<dbReference type="EC" id="4.2.1.59" evidence="4"/>
<dbReference type="OrthoDB" id="9772788at2"/>
<reference evidence="11 12" key="1">
    <citation type="submission" date="2018-09" db="EMBL/GenBank/DDBJ databases">
        <title>Paenibacillus SK2017-BO5.</title>
        <authorList>
            <person name="Piskunova J.V."/>
            <person name="Dubiley S.A."/>
            <person name="Severinov K.V."/>
        </authorList>
    </citation>
    <scope>NUCLEOTIDE SEQUENCE [LARGE SCALE GENOMIC DNA]</scope>
    <source>
        <strain evidence="11 12">BO5</strain>
    </source>
</reference>
<dbReference type="AlphaFoldDB" id="A0A3A3GI61"/>
<dbReference type="GO" id="GO:0009245">
    <property type="term" value="P:lipid A biosynthetic process"/>
    <property type="evidence" value="ECO:0007669"/>
    <property type="project" value="UniProtKB-KW"/>
</dbReference>
<keyword evidence="9 11" id="KW-0456">Lyase</keyword>
<comment type="caution">
    <text evidence="11">The sequence shown here is derived from an EMBL/GenBank/DDBJ whole genome shotgun (WGS) entry which is preliminary data.</text>
</comment>
<comment type="similarity">
    <text evidence="3">Belongs to the thioester dehydratase family. FabZ subfamily.</text>
</comment>
<dbReference type="Pfam" id="PF07977">
    <property type="entry name" value="FabA"/>
    <property type="match status" value="1"/>
</dbReference>
<dbReference type="GO" id="GO:0016020">
    <property type="term" value="C:membrane"/>
    <property type="evidence" value="ECO:0007669"/>
    <property type="project" value="GOC"/>
</dbReference>
<sequence length="153" mass="17106">MSLKINFNEIKKLLPQAYPFILVDRIEDYEENNSIICLKNISGNEWMIPGHFPDQAIFPGVLIIEGIAQAGILLFQLSRGQVHTKDQAKNNHKSAFLLSSVKAKFIKQVNPGDQLFYHCSVIKMTSNAVIMEGIAKINDSEIAAKAELLFCVT</sequence>
<evidence type="ECO:0000256" key="7">
    <source>
        <dbReference type="ARBA" id="ARBA00022556"/>
    </source>
</evidence>
<dbReference type="NCBIfam" id="NF000582">
    <property type="entry name" value="PRK00006.1"/>
    <property type="match status" value="1"/>
</dbReference>
<dbReference type="RefSeq" id="WP_119794616.1">
    <property type="nucleotide sequence ID" value="NZ_QYZD01000014.1"/>
</dbReference>
<comment type="catalytic activity">
    <reaction evidence="1">
        <text>a (3R)-hydroxyacyl-[ACP] = a (2E)-enoyl-[ACP] + H2O</text>
        <dbReference type="Rhea" id="RHEA:13097"/>
        <dbReference type="Rhea" id="RHEA-COMP:9925"/>
        <dbReference type="Rhea" id="RHEA-COMP:9945"/>
        <dbReference type="ChEBI" id="CHEBI:15377"/>
        <dbReference type="ChEBI" id="CHEBI:78784"/>
        <dbReference type="ChEBI" id="CHEBI:78827"/>
        <dbReference type="EC" id="4.2.1.59"/>
    </reaction>
</comment>
<dbReference type="Proteomes" id="UP000266177">
    <property type="component" value="Unassembled WGS sequence"/>
</dbReference>
<evidence type="ECO:0000256" key="1">
    <source>
        <dbReference type="ARBA" id="ARBA00001055"/>
    </source>
</evidence>
<proteinExistence type="inferred from homology"/>
<evidence type="ECO:0000256" key="4">
    <source>
        <dbReference type="ARBA" id="ARBA00013167"/>
    </source>
</evidence>
<evidence type="ECO:0000256" key="9">
    <source>
        <dbReference type="ARBA" id="ARBA00023239"/>
    </source>
</evidence>
<dbReference type="GO" id="GO:0005737">
    <property type="term" value="C:cytoplasm"/>
    <property type="evidence" value="ECO:0007669"/>
    <property type="project" value="UniProtKB-SubCell"/>
</dbReference>
<evidence type="ECO:0000313" key="11">
    <source>
        <dbReference type="EMBL" id="RJG22806.1"/>
    </source>
</evidence>
<protein>
    <recommendedName>
        <fullName evidence="4">3-hydroxyacyl-[acyl-carrier-protein] dehydratase</fullName>
        <ecNumber evidence="4">4.2.1.59</ecNumber>
    </recommendedName>
</protein>
<dbReference type="InterPro" id="IPR013114">
    <property type="entry name" value="FabA_FabZ"/>
</dbReference>